<evidence type="ECO:0000256" key="1">
    <source>
        <dbReference type="SAM" id="MobiDB-lite"/>
    </source>
</evidence>
<dbReference type="InterPro" id="IPR002931">
    <property type="entry name" value="Transglutaminase-like"/>
</dbReference>
<dbReference type="PANTHER" id="PTHR42736">
    <property type="entry name" value="PROTEIN-GLUTAMINE GAMMA-GLUTAMYLTRANSFERASE"/>
    <property type="match status" value="1"/>
</dbReference>
<feature type="transmembrane region" description="Helical" evidence="2">
    <location>
        <begin position="25"/>
        <end position="45"/>
    </location>
</feature>
<dbReference type="EMBL" id="FAOZ01000001">
    <property type="protein sequence ID" value="CUU53884.1"/>
    <property type="molecule type" value="Genomic_DNA"/>
</dbReference>
<gene>
    <name evidence="4" type="ORF">Ga0074812_101382</name>
</gene>
<dbReference type="Pfam" id="PF01841">
    <property type="entry name" value="Transglut_core"/>
    <property type="match status" value="1"/>
</dbReference>
<accession>A0A0S4QGP2</accession>
<evidence type="ECO:0000313" key="4">
    <source>
        <dbReference type="EMBL" id="CUU53884.1"/>
    </source>
</evidence>
<evidence type="ECO:0000313" key="5">
    <source>
        <dbReference type="Proteomes" id="UP000198802"/>
    </source>
</evidence>
<feature type="region of interest" description="Disordered" evidence="1">
    <location>
        <begin position="756"/>
        <end position="862"/>
    </location>
</feature>
<sequence>MLVALACLPAALVAGRLFAGMRYLAPLAGAVVAAALVAWLSAQLVARLELVWLLGLVGGVLYGVVLTAGNVDLLVSGLRVGWPRVLAAAVPAEPRAVLLIPLGAMLWVAAHLAVVLVVRTENTLLPLLPPLVGLIGVLLLVGDAGDGVTAATLALGGWRPSPVLLTGAFILLAMAVAALRAARPLAAPDPATGPAGGPDGPGGPAGPGGPDGSPGRARRALNGSLVVTVVVVVVVTLLATVIGRQLPVAARFDPREHVSPPVENVTALNPLVQVRAQLVDAEHEVFTVRLADDPRTGRPAVADTRVRIAALGDFDGASWRDDGRFVRVDQTLPTSDGSSVRPSTSVTVRAEVTFGAAGSDLLPTFGQPTSVTYHPAAEVAGAAPVGGSGDAPDLVFQPSSGSLAALATPARGDRVELVMQVPRPSQRALAEAVPATGTAAEPYTTLPGRPSWLEATAKRLVGDARTPYQQLDALQKALAGPGYPYDLSASPGHSYGVLNDFLNPQQETDSHGYAEQHATAFAALARALGFPTRVAVGYLLDRNRVTTDGAFTVTNWQAHAWPEVLLAGIGWVSFEPTDISDLRHRAPTVEPMPLGGRSIEAPASLKPLEPPGVDPPSDAGGGAGGGAGRVLAWTLLIAVVSLLGLVLVTLSLIIGEKARRRAARSRGTAGDRVRGAWHEARDRLAEHGVSRSRALTYREVLGLAGQRPATAAAEQPLRELAALAEMARFAGGGAFEPDATRAWQLVAQIRQGLRNSNGRASALRARIDPRPLLPPPRGSSDLPPDPAAEVAPGGQAARIPEPAVSAGPATGFGPPPAPGPVAGFGSVDGVGPVAAPAAPADPQPSEPDGPAGPPPSSWAEPR</sequence>
<proteinExistence type="predicted"/>
<dbReference type="InterPro" id="IPR052901">
    <property type="entry name" value="Bact_TGase-like"/>
</dbReference>
<feature type="compositionally biased region" description="Pro residues" evidence="1">
    <location>
        <begin position="839"/>
        <end position="856"/>
    </location>
</feature>
<feature type="transmembrane region" description="Helical" evidence="2">
    <location>
        <begin position="220"/>
        <end position="242"/>
    </location>
</feature>
<feature type="transmembrane region" description="Helical" evidence="2">
    <location>
        <begin position="96"/>
        <end position="117"/>
    </location>
</feature>
<dbReference type="SMART" id="SM00460">
    <property type="entry name" value="TGc"/>
    <property type="match status" value="1"/>
</dbReference>
<dbReference type="InterPro" id="IPR038765">
    <property type="entry name" value="Papain-like_cys_pep_sf"/>
</dbReference>
<dbReference type="AlphaFoldDB" id="A0A0S4QGP2"/>
<keyword evidence="2" id="KW-0472">Membrane</keyword>
<name>A0A0S4QGP2_9ACTN</name>
<feature type="compositionally biased region" description="Gly residues" evidence="1">
    <location>
        <begin position="194"/>
        <end position="212"/>
    </location>
</feature>
<dbReference type="RefSeq" id="WP_193209612.1">
    <property type="nucleotide sequence ID" value="NZ_FAOZ01000001.1"/>
</dbReference>
<feature type="transmembrane region" description="Helical" evidence="2">
    <location>
        <begin position="630"/>
        <end position="654"/>
    </location>
</feature>
<feature type="region of interest" description="Disordered" evidence="1">
    <location>
        <begin position="189"/>
        <end position="217"/>
    </location>
</feature>
<dbReference type="SUPFAM" id="SSF54001">
    <property type="entry name" value="Cysteine proteinases"/>
    <property type="match status" value="1"/>
</dbReference>
<feature type="transmembrane region" description="Helical" evidence="2">
    <location>
        <begin position="52"/>
        <end position="76"/>
    </location>
</feature>
<dbReference type="Proteomes" id="UP000198802">
    <property type="component" value="Unassembled WGS sequence"/>
</dbReference>
<keyword evidence="2" id="KW-1133">Transmembrane helix</keyword>
<protein>
    <submittedName>
        <fullName evidence="4">Transglutaminase-like superfamily protein</fullName>
    </submittedName>
</protein>
<feature type="domain" description="Transglutaminase-like" evidence="3">
    <location>
        <begin position="506"/>
        <end position="578"/>
    </location>
</feature>
<reference evidence="5" key="1">
    <citation type="submission" date="2015-11" db="EMBL/GenBank/DDBJ databases">
        <authorList>
            <person name="Varghese N."/>
        </authorList>
    </citation>
    <scope>NUCLEOTIDE SEQUENCE [LARGE SCALE GENOMIC DNA]</scope>
    <source>
        <strain evidence="5">DSM 45899</strain>
    </source>
</reference>
<keyword evidence="2" id="KW-0812">Transmembrane</keyword>
<feature type="transmembrane region" description="Helical" evidence="2">
    <location>
        <begin position="162"/>
        <end position="182"/>
    </location>
</feature>
<feature type="region of interest" description="Disordered" evidence="1">
    <location>
        <begin position="590"/>
        <end position="623"/>
    </location>
</feature>
<dbReference type="PANTHER" id="PTHR42736:SF1">
    <property type="entry name" value="PROTEIN-GLUTAMINE GAMMA-GLUTAMYLTRANSFERASE"/>
    <property type="match status" value="1"/>
</dbReference>
<evidence type="ECO:0000259" key="3">
    <source>
        <dbReference type="SMART" id="SM00460"/>
    </source>
</evidence>
<feature type="compositionally biased region" description="Low complexity" evidence="1">
    <location>
        <begin position="820"/>
        <end position="838"/>
    </location>
</feature>
<keyword evidence="5" id="KW-1185">Reference proteome</keyword>
<evidence type="ECO:0000256" key="2">
    <source>
        <dbReference type="SAM" id="Phobius"/>
    </source>
</evidence>
<dbReference type="Gene3D" id="3.10.620.30">
    <property type="match status" value="1"/>
</dbReference>
<organism evidence="4 5">
    <name type="scientific">Parafrankia irregularis</name>
    <dbReference type="NCBI Taxonomy" id="795642"/>
    <lineage>
        <taxon>Bacteria</taxon>
        <taxon>Bacillati</taxon>
        <taxon>Actinomycetota</taxon>
        <taxon>Actinomycetes</taxon>
        <taxon>Frankiales</taxon>
        <taxon>Frankiaceae</taxon>
        <taxon>Parafrankia</taxon>
    </lineage>
</organism>
<feature type="transmembrane region" description="Helical" evidence="2">
    <location>
        <begin position="124"/>
        <end position="142"/>
    </location>
</feature>